<proteinExistence type="predicted"/>
<evidence type="ECO:0000256" key="1">
    <source>
        <dbReference type="SAM" id="MobiDB-lite"/>
    </source>
</evidence>
<gene>
    <name evidence="2" type="ORF">QYE76_062915</name>
</gene>
<dbReference type="EMBL" id="JAUUTY010000004">
    <property type="protein sequence ID" value="KAK1645110.1"/>
    <property type="molecule type" value="Genomic_DNA"/>
</dbReference>
<feature type="region of interest" description="Disordered" evidence="1">
    <location>
        <begin position="70"/>
        <end position="90"/>
    </location>
</feature>
<sequence>MKIIQWISKPAEKKRRGFHGGLTGWCTDDRNYCTGASGGRSYCTGASSLPRGRYKGDESMSSVLSYREHVHEGSHGSATPGALHHNNPIPDGYARVTVEEIVQGAEEVEAGAAADLEKWKASCKKKIEGEPKPVFSDEQKKWAKTFLNTPSQAAKNLPDYERELRVQALTFRRKQEEAEKQEKKALEEAQKKLERETTSCPARGTK</sequence>
<evidence type="ECO:0000313" key="3">
    <source>
        <dbReference type="Proteomes" id="UP001231189"/>
    </source>
</evidence>
<dbReference type="Proteomes" id="UP001231189">
    <property type="component" value="Unassembled WGS sequence"/>
</dbReference>
<organism evidence="2 3">
    <name type="scientific">Lolium multiflorum</name>
    <name type="common">Italian ryegrass</name>
    <name type="synonym">Lolium perenne subsp. multiflorum</name>
    <dbReference type="NCBI Taxonomy" id="4521"/>
    <lineage>
        <taxon>Eukaryota</taxon>
        <taxon>Viridiplantae</taxon>
        <taxon>Streptophyta</taxon>
        <taxon>Embryophyta</taxon>
        <taxon>Tracheophyta</taxon>
        <taxon>Spermatophyta</taxon>
        <taxon>Magnoliopsida</taxon>
        <taxon>Liliopsida</taxon>
        <taxon>Poales</taxon>
        <taxon>Poaceae</taxon>
        <taxon>BOP clade</taxon>
        <taxon>Pooideae</taxon>
        <taxon>Poodae</taxon>
        <taxon>Poeae</taxon>
        <taxon>Poeae Chloroplast Group 2 (Poeae type)</taxon>
        <taxon>Loliodinae</taxon>
        <taxon>Loliinae</taxon>
        <taxon>Lolium</taxon>
    </lineage>
</organism>
<feature type="region of interest" description="Disordered" evidence="1">
    <location>
        <begin position="173"/>
        <end position="206"/>
    </location>
</feature>
<evidence type="ECO:0000313" key="2">
    <source>
        <dbReference type="EMBL" id="KAK1645110.1"/>
    </source>
</evidence>
<name>A0AAD8W7P4_LOLMU</name>
<accession>A0AAD8W7P4</accession>
<protein>
    <submittedName>
        <fullName evidence="2">Uncharacterized protein</fullName>
    </submittedName>
</protein>
<dbReference type="AlphaFoldDB" id="A0AAD8W7P4"/>
<feature type="compositionally biased region" description="Basic and acidic residues" evidence="1">
    <location>
        <begin position="173"/>
        <end position="197"/>
    </location>
</feature>
<reference evidence="2" key="1">
    <citation type="submission" date="2023-07" db="EMBL/GenBank/DDBJ databases">
        <title>A chromosome-level genome assembly of Lolium multiflorum.</title>
        <authorList>
            <person name="Chen Y."/>
            <person name="Copetti D."/>
            <person name="Kolliker R."/>
            <person name="Studer B."/>
        </authorList>
    </citation>
    <scope>NUCLEOTIDE SEQUENCE</scope>
    <source>
        <strain evidence="2">02402/16</strain>
        <tissue evidence="2">Leaf</tissue>
    </source>
</reference>
<comment type="caution">
    <text evidence="2">The sequence shown here is derived from an EMBL/GenBank/DDBJ whole genome shotgun (WGS) entry which is preliminary data.</text>
</comment>
<keyword evidence="3" id="KW-1185">Reference proteome</keyword>